<dbReference type="EMBL" id="JAZGSY010000061">
    <property type="protein sequence ID" value="KAL1841882.1"/>
    <property type="molecule type" value="Genomic_DNA"/>
</dbReference>
<evidence type="ECO:0000256" key="2">
    <source>
        <dbReference type="SAM" id="Phobius"/>
    </source>
</evidence>
<feature type="transmembrane region" description="Helical" evidence="2">
    <location>
        <begin position="20"/>
        <end position="40"/>
    </location>
</feature>
<feature type="region of interest" description="Disordered" evidence="1">
    <location>
        <begin position="63"/>
        <end position="104"/>
    </location>
</feature>
<accession>A0ABR3VJI5</accession>
<keyword evidence="2" id="KW-0812">Transmembrane</keyword>
<protein>
    <submittedName>
        <fullName evidence="3">Uncharacterized protein</fullName>
    </submittedName>
</protein>
<feature type="compositionally biased region" description="Acidic residues" evidence="1">
    <location>
        <begin position="213"/>
        <end position="225"/>
    </location>
</feature>
<keyword evidence="2" id="KW-1133">Transmembrane helix</keyword>
<keyword evidence="2" id="KW-0472">Membrane</keyword>
<keyword evidence="4" id="KW-1185">Reference proteome</keyword>
<evidence type="ECO:0000256" key="1">
    <source>
        <dbReference type="SAM" id="MobiDB-lite"/>
    </source>
</evidence>
<feature type="region of interest" description="Disordered" evidence="1">
    <location>
        <begin position="117"/>
        <end position="153"/>
    </location>
</feature>
<feature type="compositionally biased region" description="Basic residues" evidence="1">
    <location>
        <begin position="127"/>
        <end position="136"/>
    </location>
</feature>
<feature type="region of interest" description="Disordered" evidence="1">
    <location>
        <begin position="167"/>
        <end position="251"/>
    </location>
</feature>
<comment type="caution">
    <text evidence="3">The sequence shown here is derived from an EMBL/GenBank/DDBJ whole genome shotgun (WGS) entry which is preliminary data.</text>
</comment>
<reference evidence="3 4" key="1">
    <citation type="journal article" date="2024" name="Commun. Biol.">
        <title>Comparative genomic analysis of thermophilic fungi reveals convergent evolutionary adaptations and gene losses.</title>
        <authorList>
            <person name="Steindorff A.S."/>
            <person name="Aguilar-Pontes M.V."/>
            <person name="Robinson A.J."/>
            <person name="Andreopoulos B."/>
            <person name="LaButti K."/>
            <person name="Kuo A."/>
            <person name="Mondo S."/>
            <person name="Riley R."/>
            <person name="Otillar R."/>
            <person name="Haridas S."/>
            <person name="Lipzen A."/>
            <person name="Grimwood J."/>
            <person name="Schmutz J."/>
            <person name="Clum A."/>
            <person name="Reid I.D."/>
            <person name="Moisan M.C."/>
            <person name="Butler G."/>
            <person name="Nguyen T.T.M."/>
            <person name="Dewar K."/>
            <person name="Conant G."/>
            <person name="Drula E."/>
            <person name="Henrissat B."/>
            <person name="Hansel C."/>
            <person name="Singer S."/>
            <person name="Hutchinson M.I."/>
            <person name="de Vries R.P."/>
            <person name="Natvig D.O."/>
            <person name="Powell A.J."/>
            <person name="Tsang A."/>
            <person name="Grigoriev I.V."/>
        </authorList>
    </citation>
    <scope>NUCLEOTIDE SEQUENCE [LARGE SCALE GENOMIC DNA]</scope>
    <source>
        <strain evidence="3 4">CBS 620.91</strain>
    </source>
</reference>
<proteinExistence type="predicted"/>
<feature type="compositionally biased region" description="Basic and acidic residues" evidence="1">
    <location>
        <begin position="792"/>
        <end position="803"/>
    </location>
</feature>
<organism evidence="3 4">
    <name type="scientific">Humicola insolens</name>
    <name type="common">Soft-rot fungus</name>
    <dbReference type="NCBI Taxonomy" id="85995"/>
    <lineage>
        <taxon>Eukaryota</taxon>
        <taxon>Fungi</taxon>
        <taxon>Dikarya</taxon>
        <taxon>Ascomycota</taxon>
        <taxon>Pezizomycotina</taxon>
        <taxon>Sordariomycetes</taxon>
        <taxon>Sordariomycetidae</taxon>
        <taxon>Sordariales</taxon>
        <taxon>Chaetomiaceae</taxon>
        <taxon>Mycothermus</taxon>
    </lineage>
</organism>
<feature type="region of interest" description="Disordered" evidence="1">
    <location>
        <begin position="792"/>
        <end position="815"/>
    </location>
</feature>
<feature type="compositionally biased region" description="Acidic residues" evidence="1">
    <location>
        <begin position="77"/>
        <end position="90"/>
    </location>
</feature>
<name>A0ABR3VJI5_HUMIN</name>
<dbReference type="Proteomes" id="UP001583172">
    <property type="component" value="Unassembled WGS sequence"/>
</dbReference>
<evidence type="ECO:0000313" key="3">
    <source>
        <dbReference type="EMBL" id="KAL1841882.1"/>
    </source>
</evidence>
<feature type="region of interest" description="Disordered" evidence="1">
    <location>
        <begin position="265"/>
        <end position="295"/>
    </location>
</feature>
<gene>
    <name evidence="3" type="ORF">VTJ49DRAFT_6481</name>
</gene>
<sequence length="815" mass="90748">MRSLFSVQNNVSLITLNIAPSAWVTSLVLTLVFVFLYLLLHAQPIPSFRWRKLAWFARRRTTRKQQRLEHTPQPIYEENDDDDDPFSDDEYPPRRRHIEHTPVPPLIADYPYPFLNSLGRDDSRSRGSPKKVKSSRRHDTERRGGSSSSKMTMTALEPIDHLDASLEDFAPFRPPTPTTETTGSNNNNSRLQFGYPSAHSGFRSDDLTSETAPLEEEEEEDDSDSEASAGGYSPPAWRRLGNGDRSSGFWGRGDDLMRLLSKVAERDREHDDGDNIPSRMSSPEYASAGEGDDYYDDDDVLAQAIRTRLPGSLSPEKERSPEPEYQHQLQQNQHGWHQHHQYQRIDDVVSLKTEDKDIALSGLKQGAVRSKEDNFIRFAVRAEMQHRSEPIDAAFDFLRRKITAMTRSWASVFSSLVVATLSYAALRWLSQPAAMRPVPDLVKVAGVARSMEPLIYYSENGIQQVGDLQATGVAVWDLGESVRSSNLTSAPIIVKALDELSDSLKTLAIELTKFFANVDGDIDGILIVMDWARRELSQLQSLPTLPLSSAFDNIHNLLSNAGILENPSTGQPTVLGRLFSSLFGPSTPQRTKQTLQRTFNEFLSVLEDAVSSELQHSLALFALFEAIDHQFHNLARTVVREASLQDQSHADLLSSLWTRILGPKASEVAKYERNRLLLQNVREKTVRNKGILVEHNHKLLALKANLETLRRKLVSPLVRSVNSSTLTLDEQIRGLEDVGMYLEGVRMRQKGKLLEMLYGSGSGSGSSAATAGVGAGAQAAQQVAGGGRRFVDAEVLPRGRKEGSSASRGGGDGRR</sequence>
<evidence type="ECO:0000313" key="4">
    <source>
        <dbReference type="Proteomes" id="UP001583172"/>
    </source>
</evidence>